<dbReference type="AlphaFoldDB" id="A0A382UWV7"/>
<dbReference type="InterPro" id="IPR027417">
    <property type="entry name" value="P-loop_NTPase"/>
</dbReference>
<feature type="non-terminal residue" evidence="1">
    <location>
        <position position="1"/>
    </location>
</feature>
<dbReference type="Gene3D" id="3.40.50.300">
    <property type="entry name" value="P-loop containing nucleotide triphosphate hydrolases"/>
    <property type="match status" value="1"/>
</dbReference>
<dbReference type="Pfam" id="PF13481">
    <property type="entry name" value="AAA_25"/>
    <property type="match status" value="1"/>
</dbReference>
<protein>
    <submittedName>
        <fullName evidence="1">Uncharacterized protein</fullName>
    </submittedName>
</protein>
<sequence>GIEASNTIPKPTEWIVEGVLPKQFNTCIAGTTGSKKSMWAIQLALSVANGEKEFCSNPIKTSGMKVLYIDTEIGQDELHRRYRKIKNHMDWQGDENWLMMSKGGITMDIWEQAEEMIAIYRPELVVIDSMYNATSVSDFSKATGMSKVTDALSIIKDKYGVTILLVAHFNKGGHDQGLSIDRMQGSAVFQNWIEFQILMIQTNIQDFNLFQVAKTRGVRHDKTFIGLKWDDFWFTAKGVIDDISPYLVTEHKKRKWTTILEDLPEQFDTNSWLNVFNSGFELSERTGKTW</sequence>
<proteinExistence type="predicted"/>
<feature type="non-terminal residue" evidence="1">
    <location>
        <position position="290"/>
    </location>
</feature>
<accession>A0A382UWV7</accession>
<dbReference type="SUPFAM" id="SSF52540">
    <property type="entry name" value="P-loop containing nucleoside triphosphate hydrolases"/>
    <property type="match status" value="1"/>
</dbReference>
<evidence type="ECO:0000313" key="1">
    <source>
        <dbReference type="EMBL" id="SVD38178.1"/>
    </source>
</evidence>
<reference evidence="1" key="1">
    <citation type="submission" date="2018-05" db="EMBL/GenBank/DDBJ databases">
        <authorList>
            <person name="Lanie J.A."/>
            <person name="Ng W.-L."/>
            <person name="Kazmierczak K.M."/>
            <person name="Andrzejewski T.M."/>
            <person name="Davidsen T.M."/>
            <person name="Wayne K.J."/>
            <person name="Tettelin H."/>
            <person name="Glass J.I."/>
            <person name="Rusch D."/>
            <person name="Podicherti R."/>
            <person name="Tsui H.-C.T."/>
            <person name="Winkler M.E."/>
        </authorList>
    </citation>
    <scope>NUCLEOTIDE SEQUENCE</scope>
</reference>
<organism evidence="1">
    <name type="scientific">marine metagenome</name>
    <dbReference type="NCBI Taxonomy" id="408172"/>
    <lineage>
        <taxon>unclassified sequences</taxon>
        <taxon>metagenomes</taxon>
        <taxon>ecological metagenomes</taxon>
    </lineage>
</organism>
<name>A0A382UWV7_9ZZZZ</name>
<dbReference type="EMBL" id="UINC01147070">
    <property type="protein sequence ID" value="SVD38178.1"/>
    <property type="molecule type" value="Genomic_DNA"/>
</dbReference>
<gene>
    <name evidence="1" type="ORF">METZ01_LOCUS391032</name>
</gene>